<dbReference type="SUPFAM" id="SSF55874">
    <property type="entry name" value="ATPase domain of HSP90 chaperone/DNA topoisomerase II/histidine kinase"/>
    <property type="match status" value="1"/>
</dbReference>
<dbReference type="Gene3D" id="3.30.565.10">
    <property type="entry name" value="Histidine kinase-like ATPase, C-terminal domain"/>
    <property type="match status" value="1"/>
</dbReference>
<comment type="caution">
    <text evidence="1">The sequence shown here is derived from an EMBL/GenBank/DDBJ whole genome shotgun (WGS) entry which is preliminary data.</text>
</comment>
<protein>
    <submittedName>
        <fullName evidence="1">Uncharacterized protein</fullName>
    </submittedName>
</protein>
<dbReference type="InterPro" id="IPR036890">
    <property type="entry name" value="HATPase_C_sf"/>
</dbReference>
<keyword evidence="2" id="KW-1185">Reference proteome</keyword>
<dbReference type="Proteomes" id="UP000256304">
    <property type="component" value="Unassembled WGS sequence"/>
</dbReference>
<name>A0A3D9R013_9BACL</name>
<dbReference type="EMBL" id="QTTN01000047">
    <property type="protein sequence ID" value="REE66717.1"/>
    <property type="molecule type" value="Genomic_DNA"/>
</dbReference>
<sequence>MISNKIITNHGGSIHIDSKEGEVTTFQAILPGGNPSGI</sequence>
<evidence type="ECO:0000313" key="1">
    <source>
        <dbReference type="EMBL" id="REE66717.1"/>
    </source>
</evidence>
<reference evidence="1 2" key="1">
    <citation type="submission" date="2018-08" db="EMBL/GenBank/DDBJ databases">
        <title>Genomic Encyclopedia of Type Strains, Phase III (KMG-III): the genomes of soil and plant-associated and newly described type strains.</title>
        <authorList>
            <person name="Whitman W."/>
        </authorList>
    </citation>
    <scope>NUCLEOTIDE SEQUENCE [LARGE SCALE GENOMIC DNA]</scope>
    <source>
        <strain evidence="1 2">CGMCC 1.10966</strain>
    </source>
</reference>
<evidence type="ECO:0000313" key="2">
    <source>
        <dbReference type="Proteomes" id="UP000256304"/>
    </source>
</evidence>
<proteinExistence type="predicted"/>
<organism evidence="1 2">
    <name type="scientific">Paenibacillus taihuensis</name>
    <dbReference type="NCBI Taxonomy" id="1156355"/>
    <lineage>
        <taxon>Bacteria</taxon>
        <taxon>Bacillati</taxon>
        <taxon>Bacillota</taxon>
        <taxon>Bacilli</taxon>
        <taxon>Bacillales</taxon>
        <taxon>Paenibacillaceae</taxon>
        <taxon>Paenibacillus</taxon>
    </lineage>
</organism>
<gene>
    <name evidence="1" type="ORF">A8990_14716</name>
</gene>
<dbReference type="AlphaFoldDB" id="A0A3D9R013"/>
<accession>A0A3D9R013</accession>